<reference evidence="1 2" key="1">
    <citation type="submission" date="2018-03" db="EMBL/GenBank/DDBJ databases">
        <title>Genomic Encyclopedia of Archaeal and Bacterial Type Strains, Phase II (KMG-II): from individual species to whole genera.</title>
        <authorList>
            <person name="Goeker M."/>
        </authorList>
    </citation>
    <scope>NUCLEOTIDE SEQUENCE [LARGE SCALE GENOMIC DNA]</scope>
    <source>
        <strain evidence="1 2">DSM 27929</strain>
    </source>
</reference>
<dbReference type="Proteomes" id="UP000238157">
    <property type="component" value="Unassembled WGS sequence"/>
</dbReference>
<dbReference type="AlphaFoldDB" id="A0A2T0WV85"/>
<proteinExistence type="predicted"/>
<comment type="caution">
    <text evidence="1">The sequence shown here is derived from an EMBL/GenBank/DDBJ whole genome shotgun (WGS) entry which is preliminary data.</text>
</comment>
<dbReference type="RefSeq" id="WP_106131852.1">
    <property type="nucleotide sequence ID" value="NZ_PVTR01000001.1"/>
</dbReference>
<name>A0A2T0WV85_9BACT</name>
<accession>A0A2T0WV85</accession>
<dbReference type="EMBL" id="PVTR01000001">
    <property type="protein sequence ID" value="PRY90611.1"/>
    <property type="molecule type" value="Genomic_DNA"/>
</dbReference>
<organism evidence="1 2">
    <name type="scientific">Mongoliibacter ruber</name>
    <dbReference type="NCBI Taxonomy" id="1750599"/>
    <lineage>
        <taxon>Bacteria</taxon>
        <taxon>Pseudomonadati</taxon>
        <taxon>Bacteroidota</taxon>
        <taxon>Cytophagia</taxon>
        <taxon>Cytophagales</taxon>
        <taxon>Cyclobacteriaceae</taxon>
        <taxon>Mongoliibacter</taxon>
    </lineage>
</organism>
<dbReference type="OrthoDB" id="1494701at2"/>
<keyword evidence="2" id="KW-1185">Reference proteome</keyword>
<evidence type="ECO:0000313" key="1">
    <source>
        <dbReference type="EMBL" id="PRY90611.1"/>
    </source>
</evidence>
<evidence type="ECO:0000313" key="2">
    <source>
        <dbReference type="Proteomes" id="UP000238157"/>
    </source>
</evidence>
<gene>
    <name evidence="1" type="ORF">CLW00_101275</name>
</gene>
<sequence length="178" mass="20804">MFYKVTRKSSAAYKKLHALRTRELQIDKDNKKAIKEKTGLDYQKYFGTSTNQTFTRTLIYSGFVFKNPEKVDTKTWKRDSNLPDVFVSNTRYKLGREIREFLQGLPSSNYSYVLEAASIEEGIYGKFTIPYMEICCDIILLFLDDKHIPTDPNIIEITSKEFEAIRDQHFKKKEVTNG</sequence>
<protein>
    <submittedName>
        <fullName evidence="1">Uncharacterized protein</fullName>
    </submittedName>
</protein>